<dbReference type="RefSeq" id="WP_098693516.1">
    <property type="nucleotide sequence ID" value="NZ_CP023778.1"/>
</dbReference>
<reference evidence="1 2" key="1">
    <citation type="submission" date="2017-10" db="EMBL/GenBank/DDBJ databases">
        <title>Comparative genomics between pathogenic Norcardia.</title>
        <authorList>
            <person name="Zeng L."/>
        </authorList>
    </citation>
    <scope>NUCLEOTIDE SEQUENCE [LARGE SCALE GENOMIC DNA]</scope>
    <source>
        <strain evidence="1 2">NC_YFY_NT001</strain>
    </source>
</reference>
<gene>
    <name evidence="1" type="ORF">CRH09_08960</name>
</gene>
<organism evidence="1 2">
    <name type="scientific">Nocardia terpenica</name>
    <dbReference type="NCBI Taxonomy" id="455432"/>
    <lineage>
        <taxon>Bacteria</taxon>
        <taxon>Bacillati</taxon>
        <taxon>Actinomycetota</taxon>
        <taxon>Actinomycetes</taxon>
        <taxon>Mycobacteriales</taxon>
        <taxon>Nocardiaceae</taxon>
        <taxon>Nocardia</taxon>
    </lineage>
</organism>
<sequence>MAHVQQEPASIREQQIAMSALAHTVRGDFKAVTALVEMIQDPDEGVRPAFVIVTLLAEFKKGIDQHDAEELALWFSHEAQALAAQADLT</sequence>
<proteinExistence type="predicted"/>
<protein>
    <submittedName>
        <fullName evidence="1">Uncharacterized protein</fullName>
    </submittedName>
</protein>
<evidence type="ECO:0000313" key="1">
    <source>
        <dbReference type="EMBL" id="ATL66315.1"/>
    </source>
</evidence>
<dbReference type="AlphaFoldDB" id="A0A291RG66"/>
<dbReference type="EMBL" id="CP023778">
    <property type="protein sequence ID" value="ATL66315.1"/>
    <property type="molecule type" value="Genomic_DNA"/>
</dbReference>
<dbReference type="KEGG" id="ntp:CRH09_08960"/>
<dbReference type="Proteomes" id="UP000221961">
    <property type="component" value="Chromosome"/>
</dbReference>
<evidence type="ECO:0000313" key="2">
    <source>
        <dbReference type="Proteomes" id="UP000221961"/>
    </source>
</evidence>
<dbReference type="GeneID" id="88357536"/>
<accession>A0A291RG66</accession>
<name>A0A291RG66_9NOCA</name>